<proteinExistence type="predicted"/>
<dbReference type="SUPFAM" id="SSF75011">
    <property type="entry name" value="3-carboxy-cis,cis-mucoante lactonizing enzyme"/>
    <property type="match status" value="1"/>
</dbReference>
<name>A0A4Q7PAN8_9BACT</name>
<reference evidence="1 2" key="1">
    <citation type="submission" date="2019-02" db="EMBL/GenBank/DDBJ databases">
        <title>Genomic Encyclopedia of Archaeal and Bacterial Type Strains, Phase II (KMG-II): from individual species to whole genera.</title>
        <authorList>
            <person name="Goeker M."/>
        </authorList>
    </citation>
    <scope>NUCLEOTIDE SEQUENCE [LARGE SCALE GENOMIC DNA]</scope>
    <source>
        <strain evidence="1 2">DSM 21411</strain>
    </source>
</reference>
<organism evidence="1 2">
    <name type="scientific">Cecembia calidifontis</name>
    <dbReference type="NCBI Taxonomy" id="1187080"/>
    <lineage>
        <taxon>Bacteria</taxon>
        <taxon>Pseudomonadati</taxon>
        <taxon>Bacteroidota</taxon>
        <taxon>Cytophagia</taxon>
        <taxon>Cytophagales</taxon>
        <taxon>Cyclobacteriaceae</taxon>
        <taxon>Cecembia</taxon>
    </lineage>
</organism>
<dbReference type="EMBL" id="SGXG01000001">
    <property type="protein sequence ID" value="RZS95832.1"/>
    <property type="molecule type" value="Genomic_DNA"/>
</dbReference>
<keyword evidence="2" id="KW-1185">Reference proteome</keyword>
<dbReference type="Proteomes" id="UP000292209">
    <property type="component" value="Unassembled WGS sequence"/>
</dbReference>
<dbReference type="InterPro" id="IPR011042">
    <property type="entry name" value="6-blade_b-propeller_TolB-like"/>
</dbReference>
<sequence>MEKTRISILIFLGFLLIACKELEITDLWTVEVPNKTNQGIELRSISDSITEITLENHEDALITNVKEVVRIDSYFVVITFDHRILIFEHSGKFFKVLGRQGDGPGEYRFVSAFGVDEDLRKFYIVSSRKVLVYNFEFELVDKFTLDFFISNLSFDKDKIYVISYEYEIPVDGGFATETSMYILDKNFNGLDSIPIRRVVRKDKQAGWLGYSKFISTNGFDDFIYAPVATNERFLRDTVFQLETDRIIPYAKLRFAEPHLDERGIKRYMIANIFLTANYLGSHYYKDGNDIYFFIYNRKTSKAYNFKGGPLDDEGDTVVLNLLDAKSDTFYYVKTDGFSNTSKEEQNPVIGIVMLK</sequence>
<dbReference type="RefSeq" id="WP_130274875.1">
    <property type="nucleotide sequence ID" value="NZ_SGXG01000001.1"/>
</dbReference>
<dbReference type="OrthoDB" id="820429at2"/>
<dbReference type="PROSITE" id="PS51257">
    <property type="entry name" value="PROKAR_LIPOPROTEIN"/>
    <property type="match status" value="1"/>
</dbReference>
<protein>
    <submittedName>
        <fullName evidence="1">6-bladed beta-propeller protein</fullName>
    </submittedName>
</protein>
<gene>
    <name evidence="1" type="ORF">BC751_1380</name>
</gene>
<accession>A0A4Q7PAN8</accession>
<dbReference type="Gene3D" id="2.120.10.30">
    <property type="entry name" value="TolB, C-terminal domain"/>
    <property type="match status" value="1"/>
</dbReference>
<comment type="caution">
    <text evidence="1">The sequence shown here is derived from an EMBL/GenBank/DDBJ whole genome shotgun (WGS) entry which is preliminary data.</text>
</comment>
<evidence type="ECO:0000313" key="1">
    <source>
        <dbReference type="EMBL" id="RZS95832.1"/>
    </source>
</evidence>
<dbReference type="Pfam" id="PF17170">
    <property type="entry name" value="DUF5128"/>
    <property type="match status" value="1"/>
</dbReference>
<dbReference type="AlphaFoldDB" id="A0A4Q7PAN8"/>
<evidence type="ECO:0000313" key="2">
    <source>
        <dbReference type="Proteomes" id="UP000292209"/>
    </source>
</evidence>